<sequence length="669" mass="75483">MPGSYKLSLRCGLNRLGAFKALKVAAVFYPGSFFRSTEAKWIIQHWNSVVLIKHTGICPPLFCTCTSPSHFSSNSTHEMHHDATITDPLTLPEIRIHIGQFLDTRDILACILVCHAWAKDFSGFLWSTITFDKAIQEKLTKDNFQRHESHIRKLTLLDHGSFLDDAWAGAYCNNVSYLAIFPDLTALSTRRRLLLLQSMEAFHLAENTDTETAEPTLHPSSQDEEQDPTAVKLMRLVEQQYHLRGLSENCAAVSRICSNDFAKRLCRHPNRLVHLHLSKWNITVPELNMLILNSPHLEGLRFKGLVLLTPGSTQDSTEESSSSSTSDSITAPRHLLQFRQIRRLDLQTFHTSTPLLEIDCPEAVSIQLSGYDMPEYFSPGSQRQQHSSRAHYGHIWNCPKSRTLLYTGQAKVIEGPELKDTLTSILQSAHQLSKIVLACTLDIGSGVMSRILNDHSSTLTSLHFSYSTGLTSSQILKVLTTCRNLVEFKGSEDYLVGQQLLLDPQPWVCTHLERLRVRFGLSTLLAGAGYPGVQLDYAFGASDQGDYAGVLLSNVEMMHQEIQALYGQLSRLTQLTVLDLSGTGSMDRITRGIPWTLAAGLDQLSTLTNLETLHVTDWEREMGSMEAEWMVRHWPRLDNLYNLRDQDLAPWRKFLRLFKEAKQSLVQEI</sequence>
<dbReference type="InterPro" id="IPR036047">
    <property type="entry name" value="F-box-like_dom_sf"/>
</dbReference>
<dbReference type="AlphaFoldDB" id="A0A9P5S8U9"/>
<organism evidence="2 3">
    <name type="scientific">Podila minutissima</name>
    <dbReference type="NCBI Taxonomy" id="64525"/>
    <lineage>
        <taxon>Eukaryota</taxon>
        <taxon>Fungi</taxon>
        <taxon>Fungi incertae sedis</taxon>
        <taxon>Mucoromycota</taxon>
        <taxon>Mortierellomycotina</taxon>
        <taxon>Mortierellomycetes</taxon>
        <taxon>Mortierellales</taxon>
        <taxon>Mortierellaceae</taxon>
        <taxon>Podila</taxon>
    </lineage>
</organism>
<evidence type="ECO:0000313" key="2">
    <source>
        <dbReference type="EMBL" id="KAF9319859.1"/>
    </source>
</evidence>
<accession>A0A9P5S8U9</accession>
<evidence type="ECO:0000313" key="3">
    <source>
        <dbReference type="Proteomes" id="UP000696485"/>
    </source>
</evidence>
<dbReference type="EMBL" id="JAAAUY010001730">
    <property type="protein sequence ID" value="KAF9319859.1"/>
    <property type="molecule type" value="Genomic_DNA"/>
</dbReference>
<feature type="region of interest" description="Disordered" evidence="1">
    <location>
        <begin position="207"/>
        <end position="227"/>
    </location>
</feature>
<proteinExistence type="predicted"/>
<dbReference type="Proteomes" id="UP000696485">
    <property type="component" value="Unassembled WGS sequence"/>
</dbReference>
<gene>
    <name evidence="2" type="ORF">BG006_002912</name>
</gene>
<dbReference type="SUPFAM" id="SSF81383">
    <property type="entry name" value="F-box domain"/>
    <property type="match status" value="1"/>
</dbReference>
<evidence type="ECO:0008006" key="4">
    <source>
        <dbReference type="Google" id="ProtNLM"/>
    </source>
</evidence>
<protein>
    <recommendedName>
        <fullName evidence="4">F-box domain-containing protein</fullName>
    </recommendedName>
</protein>
<name>A0A9P5S8U9_9FUNG</name>
<keyword evidence="3" id="KW-1185">Reference proteome</keyword>
<dbReference type="SUPFAM" id="SSF52047">
    <property type="entry name" value="RNI-like"/>
    <property type="match status" value="1"/>
</dbReference>
<dbReference type="InterPro" id="IPR032675">
    <property type="entry name" value="LRR_dom_sf"/>
</dbReference>
<comment type="caution">
    <text evidence="2">The sequence shown here is derived from an EMBL/GenBank/DDBJ whole genome shotgun (WGS) entry which is preliminary data.</text>
</comment>
<reference evidence="2" key="1">
    <citation type="journal article" date="2020" name="Fungal Divers.">
        <title>Resolving the Mortierellaceae phylogeny through synthesis of multi-gene phylogenetics and phylogenomics.</title>
        <authorList>
            <person name="Vandepol N."/>
            <person name="Liber J."/>
            <person name="Desiro A."/>
            <person name="Na H."/>
            <person name="Kennedy M."/>
            <person name="Barry K."/>
            <person name="Grigoriev I.V."/>
            <person name="Miller A.N."/>
            <person name="O'Donnell K."/>
            <person name="Stajich J.E."/>
            <person name="Bonito G."/>
        </authorList>
    </citation>
    <scope>NUCLEOTIDE SEQUENCE</scope>
    <source>
        <strain evidence="2">NVP1</strain>
    </source>
</reference>
<dbReference type="Gene3D" id="3.80.10.10">
    <property type="entry name" value="Ribonuclease Inhibitor"/>
    <property type="match status" value="1"/>
</dbReference>
<evidence type="ECO:0000256" key="1">
    <source>
        <dbReference type="SAM" id="MobiDB-lite"/>
    </source>
</evidence>